<evidence type="ECO:0000256" key="1">
    <source>
        <dbReference type="SAM" id="MobiDB-lite"/>
    </source>
</evidence>
<dbReference type="Proteomes" id="UP000073492">
    <property type="component" value="Unassembled WGS sequence"/>
</dbReference>
<name>A0A139IVW6_9PEZI</name>
<keyword evidence="3" id="KW-1185">Reference proteome</keyword>
<feature type="region of interest" description="Disordered" evidence="1">
    <location>
        <begin position="144"/>
        <end position="167"/>
    </location>
</feature>
<dbReference type="AlphaFoldDB" id="A0A139IVW6"/>
<reference evidence="2 3" key="1">
    <citation type="submission" date="2015-07" db="EMBL/GenBank/DDBJ databases">
        <title>Comparative genomics of the Sigatoka disease complex on banana suggests a link between parallel evolutionary changes in Pseudocercospora fijiensis and Pseudocercospora eumusae and increased virulence on the banana host.</title>
        <authorList>
            <person name="Chang T.-C."/>
            <person name="Salvucci A."/>
            <person name="Crous P.W."/>
            <person name="Stergiopoulos I."/>
        </authorList>
    </citation>
    <scope>NUCLEOTIDE SEQUENCE [LARGE SCALE GENOMIC DNA]</scope>
    <source>
        <strain evidence="2 3">CBS 116634</strain>
    </source>
</reference>
<feature type="compositionally biased region" description="Polar residues" evidence="1">
    <location>
        <begin position="144"/>
        <end position="155"/>
    </location>
</feature>
<proteinExistence type="predicted"/>
<protein>
    <submittedName>
        <fullName evidence="2">Uncharacterized protein</fullName>
    </submittedName>
</protein>
<sequence length="167" mass="18006">MPNLAAALVVRGPFMAAFGLMFGIKCFLDKAIFTATATAKYWNSLDLDMNLRAYIVTNKLRLVLAGSNNENPMIDLQALSHPLSDLTLPLASPETIMQSLRQPLQTIVTGPATSIKGCSMASARSLFSPSIVIPPKSCSTLSPNSWRSGHVSINPSRKRRGSSSIQD</sequence>
<evidence type="ECO:0000313" key="3">
    <source>
        <dbReference type="Proteomes" id="UP000073492"/>
    </source>
</evidence>
<organism evidence="2 3">
    <name type="scientific">Pseudocercospora musae</name>
    <dbReference type="NCBI Taxonomy" id="113226"/>
    <lineage>
        <taxon>Eukaryota</taxon>
        <taxon>Fungi</taxon>
        <taxon>Dikarya</taxon>
        <taxon>Ascomycota</taxon>
        <taxon>Pezizomycotina</taxon>
        <taxon>Dothideomycetes</taxon>
        <taxon>Dothideomycetidae</taxon>
        <taxon>Mycosphaerellales</taxon>
        <taxon>Mycosphaerellaceae</taxon>
        <taxon>Pseudocercospora</taxon>
    </lineage>
</organism>
<dbReference type="EMBL" id="LFZO01000003">
    <property type="protein sequence ID" value="KXT18800.1"/>
    <property type="molecule type" value="Genomic_DNA"/>
</dbReference>
<accession>A0A139IVW6</accession>
<evidence type="ECO:0000313" key="2">
    <source>
        <dbReference type="EMBL" id="KXT18800.1"/>
    </source>
</evidence>
<gene>
    <name evidence="2" type="ORF">AC579_8253</name>
</gene>
<comment type="caution">
    <text evidence="2">The sequence shown here is derived from an EMBL/GenBank/DDBJ whole genome shotgun (WGS) entry which is preliminary data.</text>
</comment>